<accession>A0A1P8MTJ8</accession>
<reference evidence="1 2" key="1">
    <citation type="submission" date="2017-01" db="EMBL/GenBank/DDBJ databases">
        <title>Complete genome of Tateyamaria omphalii DOK1-4 isolated from seawater in Dokdo.</title>
        <authorList>
            <person name="Kim J.H."/>
            <person name="Chi W.-J."/>
        </authorList>
    </citation>
    <scope>NUCLEOTIDE SEQUENCE [LARGE SCALE GENOMIC DNA]</scope>
    <source>
        <strain evidence="1 2">DOK1-4</strain>
    </source>
</reference>
<sequence>MARCDLVEEPMDRGQRFEPVDFRFYGDRVAEEMFGHDPLRVPSLQEIMCGLFLSPGKILGPQGMVSKDLGVDIGGDLEIPTKAIEVPMAVSEFDNGESGQVDPVDVNPR</sequence>
<dbReference type="EMBL" id="CP019312">
    <property type="protein sequence ID" value="APX11364.1"/>
    <property type="molecule type" value="Genomic_DNA"/>
</dbReference>
<dbReference type="STRING" id="299262.BWR18_06475"/>
<keyword evidence="2" id="KW-1185">Reference proteome</keyword>
<dbReference type="Proteomes" id="UP000186336">
    <property type="component" value="Chromosome"/>
</dbReference>
<name>A0A1P8MTJ8_9RHOB</name>
<dbReference type="KEGG" id="tom:BWR18_06475"/>
<evidence type="ECO:0000313" key="1">
    <source>
        <dbReference type="EMBL" id="APX11364.1"/>
    </source>
</evidence>
<dbReference type="AlphaFoldDB" id="A0A1P8MTJ8"/>
<protein>
    <submittedName>
        <fullName evidence="1">Uncharacterized protein</fullName>
    </submittedName>
</protein>
<proteinExistence type="predicted"/>
<organism evidence="1 2">
    <name type="scientific">Tateyamaria omphalii</name>
    <dbReference type="NCBI Taxonomy" id="299262"/>
    <lineage>
        <taxon>Bacteria</taxon>
        <taxon>Pseudomonadati</taxon>
        <taxon>Pseudomonadota</taxon>
        <taxon>Alphaproteobacteria</taxon>
        <taxon>Rhodobacterales</taxon>
        <taxon>Roseobacteraceae</taxon>
        <taxon>Tateyamaria</taxon>
    </lineage>
</organism>
<evidence type="ECO:0000313" key="2">
    <source>
        <dbReference type="Proteomes" id="UP000186336"/>
    </source>
</evidence>
<gene>
    <name evidence="1" type="ORF">BWR18_06475</name>
</gene>